<dbReference type="AlphaFoldDB" id="A0A7G2C4A7"/>
<comment type="similarity">
    <text evidence="2">Belongs to the RRP1 family.</text>
</comment>
<feature type="compositionally biased region" description="Basic and acidic residues" evidence="5">
    <location>
        <begin position="586"/>
        <end position="608"/>
    </location>
</feature>
<evidence type="ECO:0000256" key="1">
    <source>
        <dbReference type="ARBA" id="ARBA00004123"/>
    </source>
</evidence>
<dbReference type="InterPro" id="IPR010301">
    <property type="entry name" value="RRP1"/>
</dbReference>
<dbReference type="Pfam" id="PF05997">
    <property type="entry name" value="Nop52"/>
    <property type="match status" value="1"/>
</dbReference>
<feature type="compositionally biased region" description="Basic and acidic residues" evidence="5">
    <location>
        <begin position="632"/>
        <end position="642"/>
    </location>
</feature>
<protein>
    <submittedName>
        <fullName evidence="6">Nucleolar protein,Nop52, putative</fullName>
    </submittedName>
</protein>
<feature type="compositionally biased region" description="Basic residues" evidence="5">
    <location>
        <begin position="131"/>
        <end position="141"/>
    </location>
</feature>
<reference evidence="6 7" key="1">
    <citation type="submission" date="2020-08" db="EMBL/GenBank/DDBJ databases">
        <authorList>
            <person name="Newling K."/>
            <person name="Davey J."/>
            <person name="Forrester S."/>
        </authorList>
    </citation>
    <scope>NUCLEOTIDE SEQUENCE [LARGE SCALE GENOMIC DNA]</scope>
    <source>
        <strain evidence="7">Crithidia deanei Carvalho (ATCC PRA-265)</strain>
    </source>
</reference>
<dbReference type="GO" id="GO:0006364">
    <property type="term" value="P:rRNA processing"/>
    <property type="evidence" value="ECO:0007669"/>
    <property type="project" value="UniProtKB-KW"/>
</dbReference>
<organism evidence="6 7">
    <name type="scientific">Angomonas deanei</name>
    <dbReference type="NCBI Taxonomy" id="59799"/>
    <lineage>
        <taxon>Eukaryota</taxon>
        <taxon>Discoba</taxon>
        <taxon>Euglenozoa</taxon>
        <taxon>Kinetoplastea</taxon>
        <taxon>Metakinetoplastina</taxon>
        <taxon>Trypanosomatida</taxon>
        <taxon>Trypanosomatidae</taxon>
        <taxon>Strigomonadinae</taxon>
        <taxon>Angomonas</taxon>
    </lineage>
</organism>
<accession>A0A7G2C4A7</accession>
<feature type="region of interest" description="Disordered" evidence="5">
    <location>
        <begin position="131"/>
        <end position="175"/>
    </location>
</feature>
<feature type="compositionally biased region" description="Acidic residues" evidence="5">
    <location>
        <begin position="157"/>
        <end position="169"/>
    </location>
</feature>
<feature type="compositionally biased region" description="Basic residues" evidence="5">
    <location>
        <begin position="609"/>
        <end position="622"/>
    </location>
</feature>
<evidence type="ECO:0000256" key="5">
    <source>
        <dbReference type="SAM" id="MobiDB-lite"/>
    </source>
</evidence>
<proteinExistence type="inferred from homology"/>
<keyword evidence="7" id="KW-1185">Reference proteome</keyword>
<evidence type="ECO:0000313" key="6">
    <source>
        <dbReference type="EMBL" id="CAD2212732.1"/>
    </source>
</evidence>
<dbReference type="VEuPathDB" id="TriTrypDB:ADEAN_000014400"/>
<dbReference type="GO" id="GO:0030688">
    <property type="term" value="C:preribosome, small subunit precursor"/>
    <property type="evidence" value="ECO:0007669"/>
    <property type="project" value="InterPro"/>
</dbReference>
<dbReference type="EMBL" id="LR877145">
    <property type="protein sequence ID" value="CAD2212732.1"/>
    <property type="molecule type" value="Genomic_DNA"/>
</dbReference>
<dbReference type="Proteomes" id="UP000515908">
    <property type="component" value="Chromosome 01"/>
</dbReference>
<feature type="region of interest" description="Disordered" evidence="5">
    <location>
        <begin position="580"/>
        <end position="642"/>
    </location>
</feature>
<evidence type="ECO:0000313" key="7">
    <source>
        <dbReference type="Proteomes" id="UP000515908"/>
    </source>
</evidence>
<comment type="subcellular location">
    <subcellularLocation>
        <location evidence="1">Nucleus</location>
    </subcellularLocation>
</comment>
<dbReference type="PANTHER" id="PTHR13026">
    <property type="entry name" value="NNP-1 PROTEIN NOVEL NUCLEAR PROTEIN 1 NOP52"/>
    <property type="match status" value="1"/>
</dbReference>
<keyword evidence="3" id="KW-0698">rRNA processing</keyword>
<dbReference type="GO" id="GO:0005634">
    <property type="term" value="C:nucleus"/>
    <property type="evidence" value="ECO:0007669"/>
    <property type="project" value="UniProtKB-SubCell"/>
</dbReference>
<evidence type="ECO:0000256" key="4">
    <source>
        <dbReference type="ARBA" id="ARBA00023242"/>
    </source>
</evidence>
<dbReference type="PANTHER" id="PTHR13026:SF0">
    <property type="entry name" value="RIBOSOMAL RNA PROCESSING 1B"/>
    <property type="match status" value="1"/>
</dbReference>
<feature type="compositionally biased region" description="Low complexity" evidence="5">
    <location>
        <begin position="293"/>
        <end position="317"/>
    </location>
</feature>
<feature type="region of interest" description="Disordered" evidence="5">
    <location>
        <begin position="287"/>
        <end position="332"/>
    </location>
</feature>
<name>A0A7G2C4A7_9TRYP</name>
<sequence length="642" mass="74288">MKIKKKDLRKRLAQLPINYPDPTVTEDGVPGGHLNLEDELTRVELLCRRLAHNEVVVRDACLAELPKYIAAVTAAVAKMETEYEKEADEVLQYFRGKNKPTPYHYDNIMRALKVFREKEFAQEQRKRRRESLKEYKKKKREEKREKEMAGKFGVEQPSDDEEEEEEEEEVHASPDSPLALHRERYHYYMRAWCDLELVYLKLCRGLHFCLWHSDKPLVQLACAQQIADLLLAVPTRRTKMLFYACLFRVLSREWPTIDRYRLDKYLALVRKMWAAWVKLMREVGEEKAPSPAPSKKSSSAAAGKTKATRTKAAPAAAKGKKRARGQKDPARSVEKVAMDISLRFITEAYQESNPSLHQTLSELFFVFQEYIFPNKNSVGLSMHLCDVAFDEINKAFLTPTLFVAISAGVPLFAMSQGNYVEKRVLDFFFPPIVGGVLLETRKEQITLSMKRAKATIAPRGKGATTPSRKTPVDAALAERMAAEQVNEIVGSLIEICREYSVSLGTVRSVRVMFSEAMQVMQQVLRPDEFEELTERDLRRRVKNELGEVAETRNFVKEMRTAMKEERRGEQRARLMEKIKERKKKAKETDEKVDEKQLLKQMRKEEKQPTKKKNTRDTKRKKNYTLTTEDLYGDERAVNSDDD</sequence>
<evidence type="ECO:0000256" key="2">
    <source>
        <dbReference type="ARBA" id="ARBA00006374"/>
    </source>
</evidence>
<evidence type="ECO:0000256" key="3">
    <source>
        <dbReference type="ARBA" id="ARBA00022552"/>
    </source>
</evidence>
<keyword evidence="4" id="KW-0539">Nucleus</keyword>
<gene>
    <name evidence="6" type="ORF">ADEAN_000014400</name>
</gene>